<dbReference type="Pfam" id="PF13205">
    <property type="entry name" value="Big_5"/>
    <property type="match status" value="1"/>
</dbReference>
<dbReference type="Pfam" id="PF18962">
    <property type="entry name" value="Por_Secre_tail"/>
    <property type="match status" value="1"/>
</dbReference>
<dbReference type="Pfam" id="PF13517">
    <property type="entry name" value="FG-GAP_3"/>
    <property type="match status" value="2"/>
</dbReference>
<evidence type="ECO:0000313" key="5">
    <source>
        <dbReference type="EMBL" id="MBF9223700.1"/>
    </source>
</evidence>
<dbReference type="NCBIfam" id="TIGR04183">
    <property type="entry name" value="Por_Secre_tail"/>
    <property type="match status" value="1"/>
</dbReference>
<protein>
    <submittedName>
        <fullName evidence="5">VCBS repeat-containing protein</fullName>
    </submittedName>
</protein>
<dbReference type="InterPro" id="IPR032812">
    <property type="entry name" value="SbsA_Ig"/>
</dbReference>
<dbReference type="EMBL" id="JADQDM010000017">
    <property type="protein sequence ID" value="MBF9223700.1"/>
    <property type="molecule type" value="Genomic_DNA"/>
</dbReference>
<comment type="caution">
    <text evidence="5">The sequence shown here is derived from an EMBL/GenBank/DDBJ whole genome shotgun (WGS) entry which is preliminary data.</text>
</comment>
<feature type="chain" id="PRO_5045833910" evidence="2">
    <location>
        <begin position="27"/>
        <end position="560"/>
    </location>
</feature>
<reference evidence="5 6" key="1">
    <citation type="submission" date="2020-11" db="EMBL/GenBank/DDBJ databases">
        <authorList>
            <person name="Kim M.K."/>
        </authorList>
    </citation>
    <scope>NUCLEOTIDE SEQUENCE [LARGE SCALE GENOMIC DNA]</scope>
    <source>
        <strain evidence="5 6">BT662</strain>
    </source>
</reference>
<evidence type="ECO:0000313" key="6">
    <source>
        <dbReference type="Proteomes" id="UP000618931"/>
    </source>
</evidence>
<feature type="signal peptide" evidence="2">
    <location>
        <begin position="1"/>
        <end position="26"/>
    </location>
</feature>
<proteinExistence type="predicted"/>
<evidence type="ECO:0000256" key="1">
    <source>
        <dbReference type="ARBA" id="ARBA00022729"/>
    </source>
</evidence>
<dbReference type="InterPro" id="IPR013517">
    <property type="entry name" value="FG-GAP"/>
</dbReference>
<dbReference type="SUPFAM" id="SSF69318">
    <property type="entry name" value="Integrin alpha N-terminal domain"/>
    <property type="match status" value="1"/>
</dbReference>
<dbReference type="InterPro" id="IPR028994">
    <property type="entry name" value="Integrin_alpha_N"/>
</dbReference>
<feature type="domain" description="Secretion system C-terminal sorting" evidence="4">
    <location>
        <begin position="495"/>
        <end position="552"/>
    </location>
</feature>
<dbReference type="Gene3D" id="2.130.10.130">
    <property type="entry name" value="Integrin alpha, N-terminal"/>
    <property type="match status" value="2"/>
</dbReference>
<keyword evidence="6" id="KW-1185">Reference proteome</keyword>
<evidence type="ECO:0000259" key="4">
    <source>
        <dbReference type="Pfam" id="PF18962"/>
    </source>
</evidence>
<name>A0ABS0I9T8_9BACT</name>
<sequence>MPHIYPLPAAAAAILLLTASGGPARAQAPTLTALTPAPNARAVPRSAAVVATFSQPLTAASAGALKVFSGQRGGLRGSAGTVAGPTLSFAPTAYDFRPGETVQLTVTRGAASAGGPLAAPRVQQFTTAVGGTGRGTFAQGFDLASINQPNAVAIGDVTNDNLPDMLATNRNGSTLSWYFGDGRGSYLTREELAVGINPADVALGDLNGDGNLDFVTANSTSGTLSVRLGAGTGVFAPPAGVPEPVVGGNPTGLALGDLDGDGDLDVVVTGSNGISLVWLLNDGAGNFGPRLVLGGNGDAGDVALADVDNDGDLDALTANGGGLVGVYFNPGTGAFGSLLNLPLSGGPARLALGDLDADGLPDVAVSCSSAGTVCLGHNLGGGRFAFGQALTVGPMPRGVVLGDVDADGDLDLAVGTFIGQRLGIWANDGAGVFSSLSTQPASGNLDGLALGDLDNDGDLDLLATSFGTNTLLSRLNDGTGPLALAAAPARPALAVYPNPAHGQVQLHLPTAARAELLDALGRVLRTVPAPAGTATLDVAGLAPGLYLVRAAGQVARLVVE</sequence>
<keyword evidence="1 2" id="KW-0732">Signal</keyword>
<organism evidence="5 6">
    <name type="scientific">Hymenobacter ruricola</name>
    <dbReference type="NCBI Taxonomy" id="2791023"/>
    <lineage>
        <taxon>Bacteria</taxon>
        <taxon>Pseudomonadati</taxon>
        <taxon>Bacteroidota</taxon>
        <taxon>Cytophagia</taxon>
        <taxon>Cytophagales</taxon>
        <taxon>Hymenobacteraceae</taxon>
        <taxon>Hymenobacter</taxon>
    </lineage>
</organism>
<dbReference type="PANTHER" id="PTHR46580">
    <property type="entry name" value="SENSOR KINASE-RELATED"/>
    <property type="match status" value="1"/>
</dbReference>
<gene>
    <name evidence="5" type="ORF">I2H31_21530</name>
</gene>
<dbReference type="Proteomes" id="UP000618931">
    <property type="component" value="Unassembled WGS sequence"/>
</dbReference>
<evidence type="ECO:0000259" key="3">
    <source>
        <dbReference type="Pfam" id="PF13205"/>
    </source>
</evidence>
<accession>A0ABS0I9T8</accession>
<dbReference type="InterPro" id="IPR026444">
    <property type="entry name" value="Secre_tail"/>
</dbReference>
<evidence type="ECO:0000256" key="2">
    <source>
        <dbReference type="SAM" id="SignalP"/>
    </source>
</evidence>
<feature type="domain" description="SbsA Ig-like" evidence="3">
    <location>
        <begin position="27"/>
        <end position="127"/>
    </location>
</feature>